<dbReference type="PROSITE" id="PS51387">
    <property type="entry name" value="FAD_PCMH"/>
    <property type="match status" value="1"/>
</dbReference>
<feature type="domain" description="FAD-binding PCMH-type" evidence="12">
    <location>
        <begin position="228"/>
        <end position="410"/>
    </location>
</feature>
<comment type="subunit">
    <text evidence="10">Homodimer.</text>
</comment>
<feature type="active site" description="Proton donor/acceptor" evidence="6">
    <location>
        <position position="624"/>
    </location>
</feature>
<accession>U6MEC5</accession>
<evidence type="ECO:0000256" key="8">
    <source>
        <dbReference type="PIRSR" id="PIRSR625650-3"/>
    </source>
</evidence>
<dbReference type="OMA" id="GTISHQH"/>
<keyword evidence="5 8" id="KW-0274">FAD</keyword>
<evidence type="ECO:0000256" key="11">
    <source>
        <dbReference type="SAM" id="MobiDB-lite"/>
    </source>
</evidence>
<keyword evidence="10" id="KW-0808">Transferase</keyword>
<feature type="binding site" evidence="7">
    <location>
        <position position="561"/>
    </location>
    <ligand>
        <name>substrate</name>
    </ligand>
</feature>
<evidence type="ECO:0000256" key="10">
    <source>
        <dbReference type="RuleBase" id="RU363113"/>
    </source>
</evidence>
<proteinExistence type="inferred from homology"/>
<evidence type="ECO:0000256" key="9">
    <source>
        <dbReference type="PIRSR" id="PIRSR625650-4"/>
    </source>
</evidence>
<dbReference type="UniPathway" id="UPA00781"/>
<organism evidence="13 14">
    <name type="scientific">Eimeria maxima</name>
    <name type="common">Coccidian parasite</name>
    <dbReference type="NCBI Taxonomy" id="5804"/>
    <lineage>
        <taxon>Eukaryota</taxon>
        <taxon>Sar</taxon>
        <taxon>Alveolata</taxon>
        <taxon>Apicomplexa</taxon>
        <taxon>Conoidasida</taxon>
        <taxon>Coccidia</taxon>
        <taxon>Eucoccidiorida</taxon>
        <taxon>Eimeriorina</taxon>
        <taxon>Eimeriidae</taxon>
        <taxon>Eimeria</taxon>
    </lineage>
</organism>
<dbReference type="GeneID" id="25334789"/>
<dbReference type="OrthoDB" id="5332616at2759"/>
<comment type="function">
    <text evidence="10">Catalyzes the exchange of an acyl for a long-chain alkyl group and the formation of the ether bond in the biosynthesis of ether phospholipids.</text>
</comment>
<feature type="binding site" evidence="8">
    <location>
        <begin position="329"/>
        <end position="335"/>
    </location>
    <ligand>
        <name>FAD</name>
        <dbReference type="ChEBI" id="CHEBI:57692"/>
    </ligand>
</feature>
<dbReference type="Pfam" id="PF01565">
    <property type="entry name" value="FAD_binding_4"/>
    <property type="match status" value="1"/>
</dbReference>
<dbReference type="Gene3D" id="3.30.300.330">
    <property type="match status" value="1"/>
</dbReference>
<evidence type="ECO:0000259" key="12">
    <source>
        <dbReference type="PROSITE" id="PS51387"/>
    </source>
</evidence>
<keyword evidence="10" id="KW-0576">Peroxisome</keyword>
<dbReference type="InterPro" id="IPR025650">
    <property type="entry name" value="Alkyl-DHAP_Synthase"/>
</dbReference>
<sequence>MSSGKNDSRLSSSTVRRRGHEQTVGGQEAVALQSPSSLRLPLRFPPESFSALRLPAQEIHHGRNRAAVCKANGWGFKDTYIYFIDKTTLTVTGNRYPLCGKRLQHWQRFTNSIEGLDLEAKSLPKEEIIISPQRLIKKEFLHDLLSRAPGVEVSEDGLERLYHGHGHTCAEIFALRHGQLERLPDVVLFPKCHEVGVSAVACSLLSFNWFVKFIPLNRRSVCVPKVHHLCGRYQKIVGICVQDVEAIVSCAVQHGVCLIPFGGGTSVTLGLAVPEEEQRMVATVSLSYMQKIISLDRDALLLTVEAGAVGAVLEEQLRRLGVTLGHEPDSLEFSTVGGWVATRASGMKKNAYGNIEDLLIDAVMVTPQGTLNQRLAAPRVSSGPSVQQLVLGSEGTLGIITKVVLKVKLLPEEKIYGCLVFPNFEVGVAFMRHVALNRLQPASIRLMDKRQTQCGALFRAVPPVAMLSTPGFCPSLLLSAGGLGLRDALEDGIKHFYLNRIKGWHEDDLCACTLLFEGSSEEVALQQRNLYKAAKRFGGLPAGAKNGQRGYQMTFLIAYVRDFIMDHYWVFESFEASIAWPLVLKCRNSVHNYITEECKRRGIKHPPLVMTRLTQVYDTGAVLYFYFGFNWKGIDSPMKVRSAPVQRVIVKGVSCPCAVLPPRPSWMSSIALLYLAQHM</sequence>
<evidence type="ECO:0000256" key="6">
    <source>
        <dbReference type="PIRSR" id="PIRSR625650-1"/>
    </source>
</evidence>
<comment type="subcellular location">
    <subcellularLocation>
        <location evidence="10">Peroxisome</location>
    </subcellularLocation>
</comment>
<name>U6MEC5_EIMMA</name>
<evidence type="ECO:0000256" key="7">
    <source>
        <dbReference type="PIRSR" id="PIRSR625650-2"/>
    </source>
</evidence>
<reference evidence="13" key="1">
    <citation type="submission" date="2013-10" db="EMBL/GenBank/DDBJ databases">
        <title>Genomic analysis of the causative agents of coccidiosis in chickens.</title>
        <authorList>
            <person name="Reid A.J."/>
            <person name="Blake D."/>
            <person name="Billington K."/>
            <person name="Browne H."/>
            <person name="Dunn M."/>
            <person name="Hung S."/>
            <person name="Kawahara F."/>
            <person name="Miranda-Saavedra D."/>
            <person name="Mourier T."/>
            <person name="Nagra H."/>
            <person name="Otto T.D."/>
            <person name="Rawlings N."/>
            <person name="Sanchez A."/>
            <person name="Sanders M."/>
            <person name="Subramaniam C."/>
            <person name="Tay Y."/>
            <person name="Dear P."/>
            <person name="Doerig C."/>
            <person name="Gruber A."/>
            <person name="Parkinson J."/>
            <person name="Shirley M."/>
            <person name="Wan K.L."/>
            <person name="Berriman M."/>
            <person name="Tomley F."/>
            <person name="Pain A."/>
        </authorList>
    </citation>
    <scope>NUCLEOTIDE SEQUENCE [LARGE SCALE GENOMIC DNA]</scope>
    <source>
        <strain evidence="13">Weybridge</strain>
    </source>
</reference>
<evidence type="ECO:0000256" key="1">
    <source>
        <dbReference type="ARBA" id="ARBA00004670"/>
    </source>
</evidence>
<dbReference type="Gene3D" id="3.30.70.3450">
    <property type="match status" value="1"/>
</dbReference>
<comment type="cofactor">
    <cofactor evidence="8 10">
        <name>FAD</name>
        <dbReference type="ChEBI" id="CHEBI:57692"/>
    </cofactor>
</comment>
<feature type="region of interest" description="Disordered" evidence="11">
    <location>
        <begin position="1"/>
        <end position="32"/>
    </location>
</feature>
<dbReference type="InterPro" id="IPR006094">
    <property type="entry name" value="Oxid_FAD_bind_N"/>
</dbReference>
<dbReference type="Pfam" id="PF02913">
    <property type="entry name" value="FAD-oxidase_C"/>
    <property type="match status" value="1"/>
</dbReference>
<dbReference type="AlphaFoldDB" id="U6MEC5"/>
<comment type="similarity">
    <text evidence="2 10">Belongs to the FAD-binding oxidoreductase/transferase type 4 family.</text>
</comment>
<dbReference type="RefSeq" id="XP_013337464.1">
    <property type="nucleotide sequence ID" value="XM_013482010.1"/>
</dbReference>
<comment type="pathway">
    <text evidence="1 10">Glycerolipid metabolism; ether lipid biosynthesis.</text>
</comment>
<dbReference type="InterPro" id="IPR016166">
    <property type="entry name" value="FAD-bd_PCMH"/>
</dbReference>
<evidence type="ECO:0000256" key="2">
    <source>
        <dbReference type="ARBA" id="ARBA00008000"/>
    </source>
</evidence>
<keyword evidence="4 10" id="KW-0285">Flavoprotein</keyword>
<dbReference type="PANTHER" id="PTHR46568:SF1">
    <property type="entry name" value="ALKYLDIHYDROXYACETONEPHOSPHATE SYNTHASE, PEROXISOMAL"/>
    <property type="match status" value="1"/>
</dbReference>
<dbReference type="EC" id="2.5.1.26" evidence="3 10"/>
<dbReference type="SUPFAM" id="SSF56176">
    <property type="entry name" value="FAD-binding/transporter-associated domain-like"/>
    <property type="match status" value="1"/>
</dbReference>
<keyword evidence="10" id="KW-0444">Lipid biosynthesis</keyword>
<dbReference type="Gene3D" id="3.30.465.10">
    <property type="match status" value="1"/>
</dbReference>
<dbReference type="VEuPathDB" id="ToxoDB:EMWEY_00008030"/>
<evidence type="ECO:0000256" key="5">
    <source>
        <dbReference type="ARBA" id="ARBA00022827"/>
    </source>
</evidence>
<evidence type="ECO:0000313" key="13">
    <source>
        <dbReference type="EMBL" id="CDJ60814.1"/>
    </source>
</evidence>
<dbReference type="Proteomes" id="UP000030763">
    <property type="component" value="Unassembled WGS sequence"/>
</dbReference>
<keyword evidence="10" id="KW-0443">Lipid metabolism</keyword>
<dbReference type="InterPro" id="IPR016167">
    <property type="entry name" value="FAD-bd_PCMH_sub1"/>
</dbReference>
<evidence type="ECO:0000256" key="4">
    <source>
        <dbReference type="ARBA" id="ARBA00022630"/>
    </source>
</evidence>
<gene>
    <name evidence="13" type="ORF">EMWEY_00008030</name>
</gene>
<dbReference type="InterPro" id="IPR016164">
    <property type="entry name" value="FAD-linked_Oxase-like_C"/>
</dbReference>
<dbReference type="EMBL" id="HG721934">
    <property type="protein sequence ID" value="CDJ60814.1"/>
    <property type="molecule type" value="Genomic_DNA"/>
</dbReference>
<evidence type="ECO:0000313" key="14">
    <source>
        <dbReference type="Proteomes" id="UP000030763"/>
    </source>
</evidence>
<protein>
    <recommendedName>
        <fullName evidence="3 10">Alkylglycerone-phosphate synthase</fullName>
        <shortName evidence="10">Alkyl-DHAP synthase</shortName>
        <ecNumber evidence="3 10">2.5.1.26</ecNumber>
    </recommendedName>
</protein>
<dbReference type="SUPFAM" id="SSF55103">
    <property type="entry name" value="FAD-linked oxidases, C-terminal domain"/>
    <property type="match status" value="1"/>
</dbReference>
<dbReference type="InterPro" id="IPR036318">
    <property type="entry name" value="FAD-bd_PCMH-like_sf"/>
</dbReference>
<reference evidence="13" key="2">
    <citation type="submission" date="2013-10" db="EMBL/GenBank/DDBJ databases">
        <authorList>
            <person name="Aslett M."/>
        </authorList>
    </citation>
    <scope>NUCLEOTIDE SEQUENCE [LARGE SCALE GENOMIC DNA]</scope>
    <source>
        <strain evidence="13">Weybridge</strain>
    </source>
</reference>
<feature type="binding site" evidence="8">
    <location>
        <begin position="394"/>
        <end position="400"/>
    </location>
    <ligand>
        <name>FAD</name>
        <dbReference type="ChEBI" id="CHEBI:57692"/>
    </ligand>
</feature>
<dbReference type="GO" id="GO:0071949">
    <property type="term" value="F:FAD binding"/>
    <property type="evidence" value="ECO:0007669"/>
    <property type="project" value="InterPro"/>
</dbReference>
<evidence type="ECO:0000256" key="3">
    <source>
        <dbReference type="ARBA" id="ARBA00012385"/>
    </source>
</evidence>
<feature type="site" description="Important for enzyme activity" evidence="9">
    <location>
        <position position="445"/>
    </location>
</feature>
<comment type="catalytic activity">
    <reaction evidence="10">
        <text>a long chain fatty alcohol + a 1-acylglycerone 3-phosphate = a 1-O-alkylglycerone 3-phosphate + a long-chain fatty acid + H(+)</text>
        <dbReference type="Rhea" id="RHEA:36171"/>
        <dbReference type="ChEBI" id="CHEBI:15378"/>
        <dbReference type="ChEBI" id="CHEBI:17135"/>
        <dbReference type="ChEBI" id="CHEBI:57534"/>
        <dbReference type="ChEBI" id="CHEBI:57560"/>
        <dbReference type="ChEBI" id="CHEBI:73315"/>
        <dbReference type="EC" id="2.5.1.26"/>
    </reaction>
</comment>
<dbReference type="Gene3D" id="3.30.43.10">
    <property type="entry name" value="Uridine Diphospho-n-acetylenolpyruvylglucosamine Reductase, domain 2"/>
    <property type="match status" value="1"/>
</dbReference>
<dbReference type="InterPro" id="IPR004113">
    <property type="entry name" value="FAD-bd_oxidored_4_C"/>
</dbReference>
<dbReference type="GO" id="GO:0008611">
    <property type="term" value="P:ether lipid biosynthetic process"/>
    <property type="evidence" value="ECO:0007669"/>
    <property type="project" value="UniProtKB-UniPathway"/>
</dbReference>
<dbReference type="GO" id="GO:0005777">
    <property type="term" value="C:peroxisome"/>
    <property type="evidence" value="ECO:0007669"/>
    <property type="project" value="UniProtKB-SubCell"/>
</dbReference>
<feature type="binding site" evidence="8">
    <location>
        <begin position="342"/>
        <end position="345"/>
    </location>
    <ligand>
        <name>FAD</name>
        <dbReference type="ChEBI" id="CHEBI:57692"/>
    </ligand>
</feature>
<feature type="binding site" evidence="8">
    <location>
        <begin position="260"/>
        <end position="266"/>
    </location>
    <ligand>
        <name>FAD</name>
        <dbReference type="ChEBI" id="CHEBI:57692"/>
    </ligand>
</feature>
<dbReference type="InterPro" id="IPR016169">
    <property type="entry name" value="FAD-bd_PCMH_sub2"/>
</dbReference>
<dbReference type="PANTHER" id="PTHR46568">
    <property type="entry name" value="ALKYLDIHYDROXYACETONEPHOSPHATE SYNTHASE, PEROXISOMAL"/>
    <property type="match status" value="1"/>
</dbReference>
<dbReference type="GO" id="GO:0008609">
    <property type="term" value="F:alkylglycerone-phosphate synthase activity"/>
    <property type="evidence" value="ECO:0007669"/>
    <property type="project" value="UniProtKB-EC"/>
</dbReference>
<feature type="compositionally biased region" description="Polar residues" evidence="11">
    <location>
        <begin position="1"/>
        <end position="14"/>
    </location>
</feature>
<keyword evidence="14" id="KW-1185">Reference proteome</keyword>